<sequence>MVSSIEPWTLSRAVSSGSPSRYFETTARAQARPPPPPEPPDSPDLIHPSLRSHIPLNLHHHLAKTTTLLDLNGTRSRSVMTGAVFTVVTGDNLSWLRLKSCFSQSPSLTLSTHQQYARGGSTSVVVGDEVRAGGGF</sequence>
<evidence type="ECO:0000256" key="1">
    <source>
        <dbReference type="SAM" id="MobiDB-lite"/>
    </source>
</evidence>
<evidence type="ECO:0000313" key="3">
    <source>
        <dbReference type="Proteomes" id="UP000029120"/>
    </source>
</evidence>
<dbReference type="Proteomes" id="UP000029120">
    <property type="component" value="Chromosome 6"/>
</dbReference>
<dbReference type="Gramene" id="KFK31384">
    <property type="protein sequence ID" value="KFK31384"/>
    <property type="gene ID" value="AALP_AA6G104900"/>
</dbReference>
<keyword evidence="3" id="KW-1185">Reference proteome</keyword>
<dbReference type="EMBL" id="CM002874">
    <property type="protein sequence ID" value="KFK31384.1"/>
    <property type="molecule type" value="Genomic_DNA"/>
</dbReference>
<organism evidence="2 3">
    <name type="scientific">Arabis alpina</name>
    <name type="common">Alpine rock-cress</name>
    <dbReference type="NCBI Taxonomy" id="50452"/>
    <lineage>
        <taxon>Eukaryota</taxon>
        <taxon>Viridiplantae</taxon>
        <taxon>Streptophyta</taxon>
        <taxon>Embryophyta</taxon>
        <taxon>Tracheophyta</taxon>
        <taxon>Spermatophyta</taxon>
        <taxon>Magnoliopsida</taxon>
        <taxon>eudicotyledons</taxon>
        <taxon>Gunneridae</taxon>
        <taxon>Pentapetalae</taxon>
        <taxon>rosids</taxon>
        <taxon>malvids</taxon>
        <taxon>Brassicales</taxon>
        <taxon>Brassicaceae</taxon>
        <taxon>Arabideae</taxon>
        <taxon>Arabis</taxon>
    </lineage>
</organism>
<evidence type="ECO:0000313" key="2">
    <source>
        <dbReference type="EMBL" id="KFK31384.1"/>
    </source>
</evidence>
<gene>
    <name evidence="2" type="ordered locus">AALP_Aa6g104900</name>
</gene>
<reference evidence="3" key="1">
    <citation type="journal article" date="2015" name="Nat. Plants">
        <title>Genome expansion of Arabis alpina linked with retrotransposition and reduced symmetric DNA methylation.</title>
        <authorList>
            <person name="Willing E.M."/>
            <person name="Rawat V."/>
            <person name="Mandakova T."/>
            <person name="Maumus F."/>
            <person name="James G.V."/>
            <person name="Nordstroem K.J."/>
            <person name="Becker C."/>
            <person name="Warthmann N."/>
            <person name="Chica C."/>
            <person name="Szarzynska B."/>
            <person name="Zytnicki M."/>
            <person name="Albani M.C."/>
            <person name="Kiefer C."/>
            <person name="Bergonzi S."/>
            <person name="Castaings L."/>
            <person name="Mateos J.L."/>
            <person name="Berns M.C."/>
            <person name="Bujdoso N."/>
            <person name="Piofczyk T."/>
            <person name="de Lorenzo L."/>
            <person name="Barrero-Sicilia C."/>
            <person name="Mateos I."/>
            <person name="Piednoel M."/>
            <person name="Hagmann J."/>
            <person name="Chen-Min-Tao R."/>
            <person name="Iglesias-Fernandez R."/>
            <person name="Schuster S.C."/>
            <person name="Alonso-Blanco C."/>
            <person name="Roudier F."/>
            <person name="Carbonero P."/>
            <person name="Paz-Ares J."/>
            <person name="Davis S.J."/>
            <person name="Pecinka A."/>
            <person name="Quesneville H."/>
            <person name="Colot V."/>
            <person name="Lysak M.A."/>
            <person name="Weigel D."/>
            <person name="Coupland G."/>
            <person name="Schneeberger K."/>
        </authorList>
    </citation>
    <scope>NUCLEOTIDE SEQUENCE [LARGE SCALE GENOMIC DNA]</scope>
    <source>
        <strain evidence="3">cv. Pajares</strain>
    </source>
</reference>
<dbReference type="AlphaFoldDB" id="A0A087GND2"/>
<proteinExistence type="predicted"/>
<name>A0A087GND2_ARAAL</name>
<feature type="region of interest" description="Disordered" evidence="1">
    <location>
        <begin position="1"/>
        <end position="47"/>
    </location>
</feature>
<protein>
    <submittedName>
        <fullName evidence="2">Uncharacterized protein</fullName>
    </submittedName>
</protein>
<accession>A0A087GND2</accession>
<feature type="compositionally biased region" description="Pro residues" evidence="1">
    <location>
        <begin position="32"/>
        <end position="42"/>
    </location>
</feature>